<dbReference type="InterPro" id="IPR005537">
    <property type="entry name" value="RAMP_III_fam"/>
</dbReference>
<comment type="similarity">
    <text evidence="2">Belongs to the CRISPR-associated Csm5 family.</text>
</comment>
<evidence type="ECO:0000259" key="8">
    <source>
        <dbReference type="Pfam" id="PF03787"/>
    </source>
</evidence>
<protein>
    <recommendedName>
        <fullName evidence="3">CRISPR system Cms protein Csm5</fullName>
    </recommendedName>
    <alternativeName>
        <fullName evidence="6">CRISPR type III A-associated protein Csm5</fullName>
    </alternativeName>
</protein>
<dbReference type="Proteomes" id="UP000321944">
    <property type="component" value="Chromosome"/>
</dbReference>
<dbReference type="GO" id="GO:0003723">
    <property type="term" value="F:RNA binding"/>
    <property type="evidence" value="ECO:0007669"/>
    <property type="project" value="UniProtKB-KW"/>
</dbReference>
<organism evidence="9 10">
    <name type="scientific">Leptotrichia wadei</name>
    <dbReference type="NCBI Taxonomy" id="157687"/>
    <lineage>
        <taxon>Bacteria</taxon>
        <taxon>Fusobacteriati</taxon>
        <taxon>Fusobacteriota</taxon>
        <taxon>Fusobacteriia</taxon>
        <taxon>Fusobacteriales</taxon>
        <taxon>Leptotrichiaceae</taxon>
        <taxon>Leptotrichia</taxon>
    </lineage>
</organism>
<evidence type="ECO:0000256" key="3">
    <source>
        <dbReference type="ARBA" id="ARBA00016113"/>
    </source>
</evidence>
<accession>A0A510KS66</accession>
<keyword evidence="5" id="KW-0051">Antiviral defense</keyword>
<evidence type="ECO:0000256" key="2">
    <source>
        <dbReference type="ARBA" id="ARBA00006680"/>
    </source>
</evidence>
<dbReference type="OrthoDB" id="24360at2"/>
<dbReference type="GO" id="GO:0051607">
    <property type="term" value="P:defense response to virus"/>
    <property type="evidence" value="ECO:0007669"/>
    <property type="project" value="UniProtKB-KW"/>
</dbReference>
<feature type="coiled-coil region" evidence="7">
    <location>
        <begin position="168"/>
        <end position="195"/>
    </location>
</feature>
<dbReference type="Pfam" id="PF03787">
    <property type="entry name" value="RAMPs"/>
    <property type="match status" value="1"/>
</dbReference>
<evidence type="ECO:0000313" key="9">
    <source>
        <dbReference type="EMBL" id="BBM54590.1"/>
    </source>
</evidence>
<reference evidence="9 10" key="1">
    <citation type="submission" date="2019-07" db="EMBL/GenBank/DDBJ databases">
        <title>Complete Genome Sequence of Leptotrichia wadei Strain JMUB3936.</title>
        <authorList>
            <person name="Watanabe S."/>
            <person name="Cui L."/>
        </authorList>
    </citation>
    <scope>NUCLEOTIDE SEQUENCE [LARGE SCALE GENOMIC DNA]</scope>
    <source>
        <strain evidence="9 10">JMUB3936</strain>
    </source>
</reference>
<keyword evidence="4" id="KW-0694">RNA-binding</keyword>
<sequence length="420" mass="49195">MGKIVKYKMEMEVLTPVHIAGANYKSKLNKTEYIFNPNTNDLTIIDNNKFVNFLVEKKIIDKYLDEIRKNNRLNLYSFLTNKSGLYDNNNYDNKNKNEALKKDLKNFTKKSYKNLDIELKIKENEKKENLNNITLLNKNVKDEVYIPGSSIKGALVNLLLVSYIINNRDEFVNEIKQIENEVENFDKKRNEFVSKENITEKEIEIFDKKNSKFFQGKVKNVINKIQEKILYENCSNKKIKKFGISVSDSYENKKDIDVNFYQDIDEKIKDKKESYLPVVREYIEPKNIFEFDITLDFELLLRTRLKINDFDDLINALEESTDYLIENTLKLPDELCCQNLILGANTGFHQKTIVHALFKDKSERTQVVKILLHKGGTNAIRLHLNDKDSPRVINRIRKNGKLELAGLVEIRKISEKEVGK</sequence>
<proteinExistence type="inferred from homology"/>
<comment type="function">
    <text evidence="1">This subunit might be involved in maturation of a crRNA intermediate to its mature form.</text>
</comment>
<evidence type="ECO:0000256" key="4">
    <source>
        <dbReference type="ARBA" id="ARBA00022884"/>
    </source>
</evidence>
<dbReference type="InterPro" id="IPR010173">
    <property type="entry name" value="CRISPR-assoc_Csm5"/>
</dbReference>
<evidence type="ECO:0000256" key="7">
    <source>
        <dbReference type="SAM" id="Coils"/>
    </source>
</evidence>
<dbReference type="AlphaFoldDB" id="A0A510KS66"/>
<name>A0A510KS66_9FUSO</name>
<evidence type="ECO:0000256" key="1">
    <source>
        <dbReference type="ARBA" id="ARBA00003088"/>
    </source>
</evidence>
<dbReference type="EMBL" id="AP019841">
    <property type="protein sequence ID" value="BBM54590.1"/>
    <property type="molecule type" value="Genomic_DNA"/>
</dbReference>
<feature type="domain" description="CRISPR type III-associated protein" evidence="8">
    <location>
        <begin position="11"/>
        <end position="326"/>
    </location>
</feature>
<keyword evidence="7" id="KW-0175">Coiled coil</keyword>
<dbReference type="PANTHER" id="PTHR38007">
    <property type="entry name" value="CRISPR SYSTEM CMS PROTEIN CSM5"/>
    <property type="match status" value="1"/>
</dbReference>
<gene>
    <name evidence="9" type="ORF">JMUB3936_0874</name>
</gene>
<evidence type="ECO:0000256" key="6">
    <source>
        <dbReference type="ARBA" id="ARBA00031720"/>
    </source>
</evidence>
<dbReference type="RefSeq" id="WP_147003388.1">
    <property type="nucleotide sequence ID" value="NZ_AP019841.1"/>
</dbReference>
<evidence type="ECO:0000256" key="5">
    <source>
        <dbReference type="ARBA" id="ARBA00023118"/>
    </source>
</evidence>
<dbReference type="PANTHER" id="PTHR38007:SF1">
    <property type="entry name" value="CRISPR SYSTEM CMS PROTEIN CSM5"/>
    <property type="match status" value="1"/>
</dbReference>
<evidence type="ECO:0000313" key="10">
    <source>
        <dbReference type="Proteomes" id="UP000321944"/>
    </source>
</evidence>